<dbReference type="SUPFAM" id="SSF52058">
    <property type="entry name" value="L domain-like"/>
    <property type="match status" value="1"/>
</dbReference>
<organism evidence="20 21">
    <name type="scientific">Miscanthus lutarioriparius</name>
    <dbReference type="NCBI Taxonomy" id="422564"/>
    <lineage>
        <taxon>Eukaryota</taxon>
        <taxon>Viridiplantae</taxon>
        <taxon>Streptophyta</taxon>
        <taxon>Embryophyta</taxon>
        <taxon>Tracheophyta</taxon>
        <taxon>Spermatophyta</taxon>
        <taxon>Magnoliopsida</taxon>
        <taxon>Liliopsida</taxon>
        <taxon>Poales</taxon>
        <taxon>Poaceae</taxon>
        <taxon>PACMAD clade</taxon>
        <taxon>Panicoideae</taxon>
        <taxon>Andropogonodae</taxon>
        <taxon>Andropogoneae</taxon>
        <taxon>Saccharinae</taxon>
        <taxon>Miscanthus</taxon>
    </lineage>
</organism>
<accession>A0A811SIK3</accession>
<comment type="catalytic activity">
    <reaction evidence="17">
        <text>L-seryl-[protein] + ATP = O-phospho-L-seryl-[protein] + ADP + H(+)</text>
        <dbReference type="Rhea" id="RHEA:17989"/>
        <dbReference type="Rhea" id="RHEA-COMP:9863"/>
        <dbReference type="Rhea" id="RHEA-COMP:11604"/>
        <dbReference type="ChEBI" id="CHEBI:15378"/>
        <dbReference type="ChEBI" id="CHEBI:29999"/>
        <dbReference type="ChEBI" id="CHEBI:30616"/>
        <dbReference type="ChEBI" id="CHEBI:83421"/>
        <dbReference type="ChEBI" id="CHEBI:456216"/>
        <dbReference type="EC" id="2.7.11.1"/>
    </reaction>
</comment>
<evidence type="ECO:0000256" key="10">
    <source>
        <dbReference type="ARBA" id="ARBA00022777"/>
    </source>
</evidence>
<dbReference type="FunFam" id="1.10.510.10:FF:000095">
    <property type="entry name" value="protein STRUBBELIG-RECEPTOR FAMILY 8"/>
    <property type="match status" value="1"/>
</dbReference>
<keyword evidence="6 18" id="KW-0812">Transmembrane</keyword>
<dbReference type="Gene3D" id="3.80.10.10">
    <property type="entry name" value="Ribonuclease Inhibitor"/>
    <property type="match status" value="2"/>
</dbReference>
<dbReference type="Gene3D" id="1.10.510.10">
    <property type="entry name" value="Transferase(Phosphotransferase) domain 1"/>
    <property type="match status" value="1"/>
</dbReference>
<keyword evidence="13 18" id="KW-0472">Membrane</keyword>
<evidence type="ECO:0000259" key="19">
    <source>
        <dbReference type="PROSITE" id="PS50011"/>
    </source>
</evidence>
<evidence type="ECO:0000256" key="7">
    <source>
        <dbReference type="ARBA" id="ARBA00022729"/>
    </source>
</evidence>
<dbReference type="PRINTS" id="PR00019">
    <property type="entry name" value="LEURICHRPT"/>
</dbReference>
<evidence type="ECO:0000256" key="8">
    <source>
        <dbReference type="ARBA" id="ARBA00022737"/>
    </source>
</evidence>
<comment type="subcellular location">
    <subcellularLocation>
        <location evidence="1">Membrane</location>
        <topology evidence="1">Single-pass membrane protein</topology>
    </subcellularLocation>
</comment>
<evidence type="ECO:0000256" key="13">
    <source>
        <dbReference type="ARBA" id="ARBA00023136"/>
    </source>
</evidence>
<feature type="domain" description="Protein kinase" evidence="19">
    <location>
        <begin position="285"/>
        <end position="558"/>
    </location>
</feature>
<dbReference type="EC" id="2.7.11.1" evidence="2"/>
<evidence type="ECO:0000256" key="2">
    <source>
        <dbReference type="ARBA" id="ARBA00012513"/>
    </source>
</evidence>
<proteinExistence type="predicted"/>
<dbReference type="InterPro" id="IPR001611">
    <property type="entry name" value="Leu-rich_rpt"/>
</dbReference>
<evidence type="ECO:0000313" key="20">
    <source>
        <dbReference type="EMBL" id="CAD6341996.1"/>
    </source>
</evidence>
<keyword evidence="3" id="KW-0723">Serine/threonine-protein kinase</keyword>
<evidence type="ECO:0000256" key="14">
    <source>
        <dbReference type="ARBA" id="ARBA00023157"/>
    </source>
</evidence>
<evidence type="ECO:0000256" key="18">
    <source>
        <dbReference type="SAM" id="Phobius"/>
    </source>
</evidence>
<evidence type="ECO:0000256" key="4">
    <source>
        <dbReference type="ARBA" id="ARBA00022614"/>
    </source>
</evidence>
<dbReference type="PROSITE" id="PS50011">
    <property type="entry name" value="PROTEIN_KINASE_DOM"/>
    <property type="match status" value="1"/>
</dbReference>
<name>A0A811SIK3_9POAL</name>
<keyword evidence="12 18" id="KW-1133">Transmembrane helix</keyword>
<keyword evidence="14" id="KW-1015">Disulfide bond</keyword>
<keyword evidence="5" id="KW-0808">Transferase</keyword>
<evidence type="ECO:0000256" key="12">
    <source>
        <dbReference type="ARBA" id="ARBA00022989"/>
    </source>
</evidence>
<dbReference type="PANTHER" id="PTHR48006">
    <property type="entry name" value="LEUCINE-RICH REPEAT-CONTAINING PROTEIN DDB_G0281931-RELATED"/>
    <property type="match status" value="1"/>
</dbReference>
<evidence type="ECO:0000256" key="1">
    <source>
        <dbReference type="ARBA" id="ARBA00004167"/>
    </source>
</evidence>
<dbReference type="CDD" id="cd14066">
    <property type="entry name" value="STKc_IRAK"/>
    <property type="match status" value="1"/>
</dbReference>
<dbReference type="InterPro" id="IPR008271">
    <property type="entry name" value="Ser/Thr_kinase_AS"/>
</dbReference>
<keyword evidence="11" id="KW-0067">ATP-binding</keyword>
<dbReference type="EMBL" id="CAJGYO010000366">
    <property type="protein sequence ID" value="CAD6341996.1"/>
    <property type="molecule type" value="Genomic_DNA"/>
</dbReference>
<dbReference type="GO" id="GO:0016020">
    <property type="term" value="C:membrane"/>
    <property type="evidence" value="ECO:0007669"/>
    <property type="project" value="UniProtKB-SubCell"/>
</dbReference>
<keyword evidence="4" id="KW-0433">Leucine-rich repeat</keyword>
<comment type="catalytic activity">
    <reaction evidence="16">
        <text>L-threonyl-[protein] + ATP = O-phospho-L-threonyl-[protein] + ADP + H(+)</text>
        <dbReference type="Rhea" id="RHEA:46608"/>
        <dbReference type="Rhea" id="RHEA-COMP:11060"/>
        <dbReference type="Rhea" id="RHEA-COMP:11605"/>
        <dbReference type="ChEBI" id="CHEBI:15378"/>
        <dbReference type="ChEBI" id="CHEBI:30013"/>
        <dbReference type="ChEBI" id="CHEBI:30616"/>
        <dbReference type="ChEBI" id="CHEBI:61977"/>
        <dbReference type="ChEBI" id="CHEBI:456216"/>
        <dbReference type="EC" id="2.7.11.1"/>
    </reaction>
</comment>
<dbReference type="InterPro" id="IPR011009">
    <property type="entry name" value="Kinase-like_dom_sf"/>
</dbReference>
<dbReference type="Pfam" id="PF00069">
    <property type="entry name" value="Pkinase"/>
    <property type="match status" value="1"/>
</dbReference>
<feature type="transmembrane region" description="Helical" evidence="18">
    <location>
        <begin position="210"/>
        <end position="235"/>
    </location>
</feature>
<dbReference type="SUPFAM" id="SSF56112">
    <property type="entry name" value="Protein kinase-like (PK-like)"/>
    <property type="match status" value="1"/>
</dbReference>
<dbReference type="FunFam" id="3.80.10.10:FF:000129">
    <property type="entry name" value="Leucine-rich repeat receptor-like kinase"/>
    <property type="match status" value="1"/>
</dbReference>
<dbReference type="InterPro" id="IPR032675">
    <property type="entry name" value="LRR_dom_sf"/>
</dbReference>
<comment type="caution">
    <text evidence="20">The sequence shown here is derived from an EMBL/GenBank/DDBJ whole genome shotgun (WGS) entry which is preliminary data.</text>
</comment>
<sequence length="663" mass="73813">MRMQLSDDGGVLKDWKDNQMTPCYWANIDCQDNKVIAITLSSAGLVGILSPSIAKITTLQQLLLDGNAISGRIPEELGNLSSLTTLNLGRNSFNGSIPNSLGGLLKLQNLDLSENTLAGAIPNSLGRLLNLQNLDLSENTLAGTIPISFSNLSSLNNINLSDNDLGGEIPEKLLQVAQYNYTGNHLNCSRQLTPCEKRTAKTGPKTKSNVWILVVVSSLLGIALCIIFCFGPIMFRSLSKGKQRVRDRSNVIVHRDVELVWETEGNNPDFTFFNYSQVLDATNDFLVENKLGQGGFGPVYKGRLPDGLEIAVKRLASHSMQGFREFRNEVQLIAKLQHRNLVRLLGYCSHGEEKMLVYEYLKNKSLDFFIFGLDGSMPWTRRMKIAVGAARGLAFLHDADTPVIYRDFKASNILLDEDYNTKLSDFGLAKDGPQGDATHVTTRVMGTNGYAAPEYIMTGHLTAKSDVYSFGVVLLELLTGRRSVDRARRPREQSLVDWARPYLRKPDKLYRVMDPAMECQYSCRGAERAAMVAYKCLSQNPKSRPTMREVVQSLEPVLDMDDYLQIGPFVFTVVVEDGDGKSNDGGEGKVVDGEKVDVTIETTVEEKKQHHMSHQDRHRQKFPNSAVHADVVLHYRDGGELGPHISALRRHRRTSSYVKERGA</sequence>
<keyword evidence="10" id="KW-0418">Kinase</keyword>
<gene>
    <name evidence="20" type="ORF">NCGR_LOCUS66094</name>
</gene>
<keyword evidence="15" id="KW-0325">Glycoprotein</keyword>
<evidence type="ECO:0000256" key="9">
    <source>
        <dbReference type="ARBA" id="ARBA00022741"/>
    </source>
</evidence>
<evidence type="ECO:0000256" key="5">
    <source>
        <dbReference type="ARBA" id="ARBA00022679"/>
    </source>
</evidence>
<dbReference type="OrthoDB" id="4062651at2759"/>
<dbReference type="FunFam" id="3.80.10.10:FF:000383">
    <property type="entry name" value="Leucine-rich repeat receptor protein kinase EMS1"/>
    <property type="match status" value="1"/>
</dbReference>
<dbReference type="Gene3D" id="3.30.200.20">
    <property type="entry name" value="Phosphorylase Kinase, domain 1"/>
    <property type="match status" value="1"/>
</dbReference>
<dbReference type="PROSITE" id="PS00108">
    <property type="entry name" value="PROTEIN_KINASE_ST"/>
    <property type="match status" value="1"/>
</dbReference>
<keyword evidence="7" id="KW-0732">Signal</keyword>
<protein>
    <recommendedName>
        <fullName evidence="2">non-specific serine/threonine protein kinase</fullName>
        <ecNumber evidence="2">2.7.11.1</ecNumber>
    </recommendedName>
</protein>
<dbReference type="InterPro" id="IPR051824">
    <property type="entry name" value="LRR_Rcpt-Like_S/T_Kinase"/>
</dbReference>
<dbReference type="AlphaFoldDB" id="A0A811SIK3"/>
<reference evidence="20" key="1">
    <citation type="submission" date="2020-10" db="EMBL/GenBank/DDBJ databases">
        <authorList>
            <person name="Han B."/>
            <person name="Lu T."/>
            <person name="Zhao Q."/>
            <person name="Huang X."/>
            <person name="Zhao Y."/>
        </authorList>
    </citation>
    <scope>NUCLEOTIDE SEQUENCE</scope>
</reference>
<keyword evidence="9" id="KW-0547">Nucleotide-binding</keyword>
<keyword evidence="8" id="KW-0677">Repeat</keyword>
<keyword evidence="21" id="KW-1185">Reference proteome</keyword>
<dbReference type="PANTHER" id="PTHR48006:SF102">
    <property type="entry name" value="LEUCINE-RICH REPEAT-CONTAINING PROTEIN DDB_G0281931-RELATED"/>
    <property type="match status" value="1"/>
</dbReference>
<dbReference type="Pfam" id="PF00560">
    <property type="entry name" value="LRR_1"/>
    <property type="match status" value="4"/>
</dbReference>
<dbReference type="Proteomes" id="UP000604825">
    <property type="component" value="Unassembled WGS sequence"/>
</dbReference>
<evidence type="ECO:0000256" key="6">
    <source>
        <dbReference type="ARBA" id="ARBA00022692"/>
    </source>
</evidence>
<dbReference type="GO" id="GO:0004674">
    <property type="term" value="F:protein serine/threonine kinase activity"/>
    <property type="evidence" value="ECO:0007669"/>
    <property type="project" value="UniProtKB-KW"/>
</dbReference>
<evidence type="ECO:0000313" key="21">
    <source>
        <dbReference type="Proteomes" id="UP000604825"/>
    </source>
</evidence>
<evidence type="ECO:0000256" key="17">
    <source>
        <dbReference type="ARBA" id="ARBA00048679"/>
    </source>
</evidence>
<dbReference type="FunFam" id="3.30.200.20:FF:000195">
    <property type="entry name" value="G-type lectin S-receptor-like serine/threonine-protein kinase"/>
    <property type="match status" value="1"/>
</dbReference>
<evidence type="ECO:0000256" key="16">
    <source>
        <dbReference type="ARBA" id="ARBA00047899"/>
    </source>
</evidence>
<dbReference type="InterPro" id="IPR000719">
    <property type="entry name" value="Prot_kinase_dom"/>
</dbReference>
<evidence type="ECO:0000256" key="15">
    <source>
        <dbReference type="ARBA" id="ARBA00023180"/>
    </source>
</evidence>
<evidence type="ECO:0000256" key="3">
    <source>
        <dbReference type="ARBA" id="ARBA00022527"/>
    </source>
</evidence>
<evidence type="ECO:0000256" key="11">
    <source>
        <dbReference type="ARBA" id="ARBA00022840"/>
    </source>
</evidence>
<dbReference type="GO" id="GO:0005524">
    <property type="term" value="F:ATP binding"/>
    <property type="evidence" value="ECO:0007669"/>
    <property type="project" value="UniProtKB-KW"/>
</dbReference>